<organism evidence="2 3">
    <name type="scientific">Streblomastix strix</name>
    <dbReference type="NCBI Taxonomy" id="222440"/>
    <lineage>
        <taxon>Eukaryota</taxon>
        <taxon>Metamonada</taxon>
        <taxon>Preaxostyla</taxon>
        <taxon>Oxymonadida</taxon>
        <taxon>Streblomastigidae</taxon>
        <taxon>Streblomastix</taxon>
    </lineage>
</organism>
<evidence type="ECO:0008006" key="4">
    <source>
        <dbReference type="Google" id="ProtNLM"/>
    </source>
</evidence>
<feature type="compositionally biased region" description="Basic and acidic residues" evidence="1">
    <location>
        <begin position="390"/>
        <end position="399"/>
    </location>
</feature>
<gene>
    <name evidence="2" type="ORF">EZS28_011703</name>
</gene>
<dbReference type="OrthoDB" id="3650574at2759"/>
<feature type="compositionally biased region" description="Polar residues" evidence="1">
    <location>
        <begin position="463"/>
        <end position="476"/>
    </location>
</feature>
<feature type="region of interest" description="Disordered" evidence="1">
    <location>
        <begin position="425"/>
        <end position="534"/>
    </location>
</feature>
<feature type="compositionally biased region" description="Basic and acidic residues" evidence="1">
    <location>
        <begin position="297"/>
        <end position="308"/>
    </location>
</feature>
<name>A0A5J4WD31_9EUKA</name>
<proteinExistence type="predicted"/>
<feature type="compositionally biased region" description="Basic and acidic residues" evidence="1">
    <location>
        <begin position="449"/>
        <end position="461"/>
    </location>
</feature>
<evidence type="ECO:0000256" key="1">
    <source>
        <dbReference type="SAM" id="MobiDB-lite"/>
    </source>
</evidence>
<accession>A0A5J4WD31</accession>
<dbReference type="EMBL" id="SNRW01002436">
    <property type="protein sequence ID" value="KAA6392770.1"/>
    <property type="molecule type" value="Genomic_DNA"/>
</dbReference>
<sequence length="768" mass="87065">MWTINECFVSTSWSDNPCYEPSTLSWSVSSVKLQITHHAGLLRLPQISDDEKMDSLKQLISNCVIFARAEWRDIVATSGIIEAASSLMLETSNPKMRTLCGSIIEILQQRGTEVGEANDWRTLLSPLVSLLFNKDDGISETGKQSLLKAADKNTQALHGLVELGLFDDAASAFDLAFPVIQLEPSQQSTVLPQRVLMNILEVVEKVIRVNAESGRKTKKLKRTAQRIKQMNPPRQIKSVISSIITNLEDEDDDQDDEKISDNSYKELEKKAIISEEKVHVLELKLIQADEKLHSAEQRLKESDERNKQIEPGNISSDFSEQERIREKNRADMAEQEKLREKTRAEVAELEFTRERNRADLLDLERIKEKNRADNQEKESKNYRKRAQNAEQERQKETNRAEVAYTQINRLNEEINRLQSLLSQKQGLNSTPPTQNQYQNDASPNQKSKAKLEQVIVKREFDSEPTQLNRSTTPNLRSSQSTSKYQSNSQPQSPENSQINIAPQPKSAKSSYRFPPEGSNTTHPFSDPNIQQVVTPPLAPINQGQVQQKGLTTVKSQNLLIPVVGMNPQVASNKSEAQLPLLQPVFIVPKRIAGKTEKNKFIHSNDNEKYCTIAIDPPISKGVVRLEVVYELNAGYGQCIGIADSSIQFNAHMGPWDQGNQDKTVRFWNYGKIEHVSNGLKGNGEYKDNQRVAIEVDMRSEPRKVYLYIDNAEQPNSVVGIPPEIRFWCCICAPSSAFTITKFLNLAQSSTRMTHGQRQWQYGREWKQN</sequence>
<dbReference type="Proteomes" id="UP000324800">
    <property type="component" value="Unassembled WGS sequence"/>
</dbReference>
<evidence type="ECO:0000313" key="3">
    <source>
        <dbReference type="Proteomes" id="UP000324800"/>
    </source>
</evidence>
<feature type="compositionally biased region" description="Polar residues" evidence="1">
    <location>
        <begin position="517"/>
        <end position="533"/>
    </location>
</feature>
<feature type="compositionally biased region" description="Polar residues" evidence="1">
    <location>
        <begin position="425"/>
        <end position="446"/>
    </location>
</feature>
<reference evidence="2 3" key="1">
    <citation type="submission" date="2019-03" db="EMBL/GenBank/DDBJ databases">
        <title>Single cell metagenomics reveals metabolic interactions within the superorganism composed of flagellate Streblomastix strix and complex community of Bacteroidetes bacteria on its surface.</title>
        <authorList>
            <person name="Treitli S.C."/>
            <person name="Kolisko M."/>
            <person name="Husnik F."/>
            <person name="Keeling P."/>
            <person name="Hampl V."/>
        </authorList>
    </citation>
    <scope>NUCLEOTIDE SEQUENCE [LARGE SCALE GENOMIC DNA]</scope>
    <source>
        <strain evidence="2">ST1C</strain>
    </source>
</reference>
<dbReference type="AlphaFoldDB" id="A0A5J4WD31"/>
<feature type="compositionally biased region" description="Basic and acidic residues" evidence="1">
    <location>
        <begin position="370"/>
        <end position="381"/>
    </location>
</feature>
<feature type="compositionally biased region" description="Low complexity" evidence="1">
    <location>
        <begin position="477"/>
        <end position="497"/>
    </location>
</feature>
<evidence type="ECO:0000313" key="2">
    <source>
        <dbReference type="EMBL" id="KAA6392770.1"/>
    </source>
</evidence>
<comment type="caution">
    <text evidence="2">The sequence shown here is derived from an EMBL/GenBank/DDBJ whole genome shotgun (WGS) entry which is preliminary data.</text>
</comment>
<feature type="region of interest" description="Disordered" evidence="1">
    <location>
        <begin position="297"/>
        <end position="325"/>
    </location>
</feature>
<feature type="region of interest" description="Disordered" evidence="1">
    <location>
        <begin position="370"/>
        <end position="400"/>
    </location>
</feature>
<protein>
    <recommendedName>
        <fullName evidence="4">SPRY domain-containing protein</fullName>
    </recommendedName>
</protein>